<evidence type="ECO:0000256" key="1">
    <source>
        <dbReference type="SAM" id="MobiDB-lite"/>
    </source>
</evidence>
<sequence>MAPTTCDSFDKCDEAKATEGAAAANSTSHPCQQTYTVDDEPGPFYGMFSSRDFEPEAEWVRSTVSSPRTVIPEASETFLRAMKQLDTKFTGTQECSGESHESRSSCCASGARPKDSKHSSSSGSERPRRSSKLVKKSASFSAQTSSSSSSSSSSGKTTSKTKADGSSRRMSMPCTRSEKHVQWADEAGVADLVSVRLIRPRIAVGDKDEKHPSPVRSILRRLTGAN</sequence>
<evidence type="ECO:0000313" key="3">
    <source>
        <dbReference type="Proteomes" id="UP001519460"/>
    </source>
</evidence>
<keyword evidence="3" id="KW-1185">Reference proteome</keyword>
<dbReference type="Proteomes" id="UP001519460">
    <property type="component" value="Unassembled WGS sequence"/>
</dbReference>
<evidence type="ECO:0000313" key="2">
    <source>
        <dbReference type="EMBL" id="KAK7501094.1"/>
    </source>
</evidence>
<dbReference type="EMBL" id="JACVVK020000033">
    <property type="protein sequence ID" value="KAK7501094.1"/>
    <property type="molecule type" value="Genomic_DNA"/>
</dbReference>
<feature type="compositionally biased region" description="Low complexity" evidence="1">
    <location>
        <begin position="136"/>
        <end position="160"/>
    </location>
</feature>
<comment type="caution">
    <text evidence="2">The sequence shown here is derived from an EMBL/GenBank/DDBJ whole genome shotgun (WGS) entry which is preliminary data.</text>
</comment>
<feature type="region of interest" description="Disordered" evidence="1">
    <location>
        <begin position="90"/>
        <end position="180"/>
    </location>
</feature>
<gene>
    <name evidence="2" type="ORF">BaRGS_00007579</name>
</gene>
<name>A0ABD0LN90_9CAEN</name>
<accession>A0ABD0LN90</accession>
<protein>
    <submittedName>
        <fullName evidence="2">Uncharacterized protein</fullName>
    </submittedName>
</protein>
<dbReference type="AlphaFoldDB" id="A0ABD0LN90"/>
<proteinExistence type="predicted"/>
<reference evidence="2 3" key="1">
    <citation type="journal article" date="2023" name="Sci. Data">
        <title>Genome assembly of the Korean intertidal mud-creeper Batillaria attramentaria.</title>
        <authorList>
            <person name="Patra A.K."/>
            <person name="Ho P.T."/>
            <person name="Jun S."/>
            <person name="Lee S.J."/>
            <person name="Kim Y."/>
            <person name="Won Y.J."/>
        </authorList>
    </citation>
    <scope>NUCLEOTIDE SEQUENCE [LARGE SCALE GENOMIC DNA]</scope>
    <source>
        <strain evidence="2">Wonlab-2016</strain>
    </source>
</reference>
<organism evidence="2 3">
    <name type="scientific">Batillaria attramentaria</name>
    <dbReference type="NCBI Taxonomy" id="370345"/>
    <lineage>
        <taxon>Eukaryota</taxon>
        <taxon>Metazoa</taxon>
        <taxon>Spiralia</taxon>
        <taxon>Lophotrochozoa</taxon>
        <taxon>Mollusca</taxon>
        <taxon>Gastropoda</taxon>
        <taxon>Caenogastropoda</taxon>
        <taxon>Sorbeoconcha</taxon>
        <taxon>Cerithioidea</taxon>
        <taxon>Batillariidae</taxon>
        <taxon>Batillaria</taxon>
    </lineage>
</organism>